<reference evidence="1 2" key="1">
    <citation type="journal article" date="2018" name="Mol. Biol. Evol.">
        <title>Broad Genomic Sampling Reveals a Smut Pathogenic Ancestry of the Fungal Clade Ustilaginomycotina.</title>
        <authorList>
            <person name="Kijpornyongpan T."/>
            <person name="Mondo S.J."/>
            <person name="Barry K."/>
            <person name="Sandor L."/>
            <person name="Lee J."/>
            <person name="Lipzen A."/>
            <person name="Pangilinan J."/>
            <person name="LaButti K."/>
            <person name="Hainaut M."/>
            <person name="Henrissat B."/>
            <person name="Grigoriev I.V."/>
            <person name="Spatafora J.W."/>
            <person name="Aime M.C."/>
        </authorList>
    </citation>
    <scope>NUCLEOTIDE SEQUENCE [LARGE SCALE GENOMIC DNA]</scope>
    <source>
        <strain evidence="1 2">MCA 4718</strain>
    </source>
</reference>
<dbReference type="PROSITE" id="PS51257">
    <property type="entry name" value="PROKAR_LIPOPROTEIN"/>
    <property type="match status" value="1"/>
</dbReference>
<accession>A0A316UKS2</accession>
<gene>
    <name evidence="1" type="ORF">BCV69DRAFT_11391</name>
</gene>
<dbReference type="Proteomes" id="UP000245942">
    <property type="component" value="Unassembled WGS sequence"/>
</dbReference>
<evidence type="ECO:0000313" key="2">
    <source>
        <dbReference type="Proteomes" id="UP000245942"/>
    </source>
</evidence>
<sequence length="194" mass="19762">MLTRTAAVASSNVSLQLVSACKDVPAETGEGSKVTARLRNDGDKMTREEAPCQSVPMLTKRGCTNSTHTAIGLVAVRPFSATNTTGNGSSGTMTSSFMRPSGVCRPKGASAPGEAAGILLSSVHTMSCSHMSGAGVALGKILLATSRQTGVWAVTCESKASQARLSATHAVVASALALLTSVRQNVPDETVAGR</sequence>
<dbReference type="AlphaFoldDB" id="A0A316UKS2"/>
<organism evidence="1 2">
    <name type="scientific">Pseudomicrostroma glucosiphilum</name>
    <dbReference type="NCBI Taxonomy" id="1684307"/>
    <lineage>
        <taxon>Eukaryota</taxon>
        <taxon>Fungi</taxon>
        <taxon>Dikarya</taxon>
        <taxon>Basidiomycota</taxon>
        <taxon>Ustilaginomycotina</taxon>
        <taxon>Exobasidiomycetes</taxon>
        <taxon>Microstromatales</taxon>
        <taxon>Microstromatales incertae sedis</taxon>
        <taxon>Pseudomicrostroma</taxon>
    </lineage>
</organism>
<dbReference type="EMBL" id="KZ819321">
    <property type="protein sequence ID" value="PWN23835.1"/>
    <property type="molecule type" value="Genomic_DNA"/>
</dbReference>
<evidence type="ECO:0000313" key="1">
    <source>
        <dbReference type="EMBL" id="PWN23835.1"/>
    </source>
</evidence>
<name>A0A316UKS2_9BASI</name>
<protein>
    <submittedName>
        <fullName evidence="1">Uncharacterized protein</fullName>
    </submittedName>
</protein>
<dbReference type="RefSeq" id="XP_025350995.1">
    <property type="nucleotide sequence ID" value="XM_025489108.1"/>
</dbReference>
<proteinExistence type="predicted"/>
<dbReference type="GeneID" id="37010842"/>
<keyword evidence="2" id="KW-1185">Reference proteome</keyword>